<comment type="similarity">
    <text evidence="1 2">Belongs to the glycosyl hydrolase 31 family.</text>
</comment>
<dbReference type="InterPro" id="IPR000322">
    <property type="entry name" value="Glyco_hydro_31_TIM"/>
</dbReference>
<dbReference type="InterPro" id="IPR013780">
    <property type="entry name" value="Glyco_hydro_b"/>
</dbReference>
<dbReference type="PANTHER" id="PTHR43863:SF2">
    <property type="entry name" value="MALTASE-GLUCOAMYLASE"/>
    <property type="match status" value="1"/>
</dbReference>
<evidence type="ECO:0000256" key="2">
    <source>
        <dbReference type="RuleBase" id="RU361185"/>
    </source>
</evidence>
<evidence type="ECO:0000256" key="1">
    <source>
        <dbReference type="ARBA" id="ARBA00007806"/>
    </source>
</evidence>
<dbReference type="AlphaFoldDB" id="A0A1G9V2C8"/>
<dbReference type="InterPro" id="IPR051816">
    <property type="entry name" value="Glycosyl_Hydrolase_31"/>
</dbReference>
<keyword evidence="2" id="KW-0326">Glycosidase</keyword>
<dbReference type="CDD" id="cd14752">
    <property type="entry name" value="GH31_N"/>
    <property type="match status" value="1"/>
</dbReference>
<accession>A0A1G9V2C8</accession>
<dbReference type="GO" id="GO:0004553">
    <property type="term" value="F:hydrolase activity, hydrolyzing O-glycosyl compounds"/>
    <property type="evidence" value="ECO:0007669"/>
    <property type="project" value="InterPro"/>
</dbReference>
<dbReference type="Pfam" id="PF01055">
    <property type="entry name" value="Glyco_hydro_31_2nd"/>
    <property type="match status" value="1"/>
</dbReference>
<dbReference type="RefSeq" id="WP_322987079.1">
    <property type="nucleotide sequence ID" value="NZ_FNIE01000001.1"/>
</dbReference>
<evidence type="ECO:0000259" key="4">
    <source>
        <dbReference type="Pfam" id="PF21365"/>
    </source>
</evidence>
<dbReference type="GO" id="GO:0005975">
    <property type="term" value="P:carbohydrate metabolic process"/>
    <property type="evidence" value="ECO:0007669"/>
    <property type="project" value="InterPro"/>
</dbReference>
<dbReference type="InterPro" id="IPR017853">
    <property type="entry name" value="GH"/>
</dbReference>
<dbReference type="Gene3D" id="3.20.20.80">
    <property type="entry name" value="Glycosidases"/>
    <property type="match status" value="1"/>
</dbReference>
<dbReference type="SUPFAM" id="SSF51011">
    <property type="entry name" value="Glycosyl hydrolase domain"/>
    <property type="match status" value="1"/>
</dbReference>
<dbReference type="Gene3D" id="2.60.40.1180">
    <property type="entry name" value="Golgi alpha-mannosidase II"/>
    <property type="match status" value="1"/>
</dbReference>
<organism evidence="5 6">
    <name type="scientific">Actinacidiphila guanduensis</name>
    <dbReference type="NCBI Taxonomy" id="310781"/>
    <lineage>
        <taxon>Bacteria</taxon>
        <taxon>Bacillati</taxon>
        <taxon>Actinomycetota</taxon>
        <taxon>Actinomycetes</taxon>
        <taxon>Kitasatosporales</taxon>
        <taxon>Streptomycetaceae</taxon>
        <taxon>Actinacidiphila</taxon>
    </lineage>
</organism>
<dbReference type="SUPFAM" id="SSF74650">
    <property type="entry name" value="Galactose mutarotase-like"/>
    <property type="match status" value="1"/>
</dbReference>
<dbReference type="PANTHER" id="PTHR43863">
    <property type="entry name" value="HYDROLASE, PUTATIVE (AFU_ORTHOLOGUE AFUA_1G03140)-RELATED"/>
    <property type="match status" value="1"/>
</dbReference>
<dbReference type="CDD" id="cd06591">
    <property type="entry name" value="GH31_xylosidase_XylS"/>
    <property type="match status" value="1"/>
</dbReference>
<dbReference type="Proteomes" id="UP000199341">
    <property type="component" value="Unassembled WGS sequence"/>
</dbReference>
<feature type="domain" description="Glycoside hydrolase family 31 TIM barrel" evidence="3">
    <location>
        <begin position="229"/>
        <end position="568"/>
    </location>
</feature>
<gene>
    <name evidence="5" type="ORF">SAMN05216259_10196</name>
</gene>
<proteinExistence type="inferred from homology"/>
<keyword evidence="2 5" id="KW-0378">Hydrolase</keyword>
<dbReference type="SUPFAM" id="SSF51445">
    <property type="entry name" value="(Trans)glycosidases"/>
    <property type="match status" value="1"/>
</dbReference>
<dbReference type="STRING" id="310781.SAMN05216259_10196"/>
<dbReference type="InterPro" id="IPR011013">
    <property type="entry name" value="Gal_mutarotase_sf_dom"/>
</dbReference>
<evidence type="ECO:0000313" key="5">
    <source>
        <dbReference type="EMBL" id="SDM66207.1"/>
    </source>
</evidence>
<dbReference type="Gene3D" id="2.60.40.1760">
    <property type="entry name" value="glycosyl hydrolase (family 31)"/>
    <property type="match status" value="1"/>
</dbReference>
<dbReference type="Pfam" id="PF21365">
    <property type="entry name" value="Glyco_hydro_31_3rd"/>
    <property type="match status" value="1"/>
</dbReference>
<dbReference type="InterPro" id="IPR048395">
    <property type="entry name" value="Glyco_hydro_31_C"/>
</dbReference>
<dbReference type="EMBL" id="FNIE01000001">
    <property type="protein sequence ID" value="SDM66207.1"/>
    <property type="molecule type" value="Genomic_DNA"/>
</dbReference>
<name>A0A1G9V2C8_9ACTN</name>
<dbReference type="GO" id="GO:0030246">
    <property type="term" value="F:carbohydrate binding"/>
    <property type="evidence" value="ECO:0007669"/>
    <property type="project" value="InterPro"/>
</dbReference>
<feature type="domain" description="Glycosyl hydrolase family 31 C-terminal" evidence="4">
    <location>
        <begin position="577"/>
        <end position="661"/>
    </location>
</feature>
<keyword evidence="6" id="KW-1185">Reference proteome</keyword>
<protein>
    <submittedName>
        <fullName evidence="5">Alpha-D-xyloside xylohydrolase</fullName>
    </submittedName>
</protein>
<reference evidence="5 6" key="1">
    <citation type="submission" date="2016-10" db="EMBL/GenBank/DDBJ databases">
        <authorList>
            <person name="de Groot N.N."/>
        </authorList>
    </citation>
    <scope>NUCLEOTIDE SEQUENCE [LARGE SCALE GENOMIC DNA]</scope>
    <source>
        <strain evidence="5 6">CGMCC 4.2022</strain>
    </source>
</reference>
<evidence type="ECO:0000313" key="6">
    <source>
        <dbReference type="Proteomes" id="UP000199341"/>
    </source>
</evidence>
<evidence type="ECO:0000259" key="3">
    <source>
        <dbReference type="Pfam" id="PF01055"/>
    </source>
</evidence>
<sequence>MPPAFTRTPNRLQWRHGHHVLEIEPWGRDSVRVRAGMHRVADGLPGALDHPDTPDPAGTPCAIAIDAGRAVLRNGLLEVAVDAADGRVTAFRTDTGAELLREEPPHFWWPGARHFEAAGGGTYRIEQRFAAYDGERLHGLGQHGHGRFDNKGTVLDLQQRNGEVTVPFAVSSRGYGFLWNNPAVGRVEFAANGTRWVADRARQIDYWLTAGRTPADILARYADATGRAPAFPTWASGLWQSKLRYRDQAELLGVAREYARRGLPLSVIVVDYLHWRHLGDWDFDRRDWPDPRAMVDELRALGVELAVSVWPSVSPLSTGYAELRDAGLLVATDSGAAVHAEWPDVEGSSEGIGVAFYDATNPAARAALWRRLRENYHEIGIRAFWLDACEPEMRPGHPHNLHYAAGPGAAVANLYPREHARGIHEHLTEQGETEVLSLVRSAWAGSQRYGAALWSGDIPATFEALAGSVRAGLNVAMSGIPWWTTDIGGFHGGDPDDEAYRELMVRWFQFAVFCPLLRLHGHREPRVHSGAVGTGGGPNEIWSYGERAEAAMTAGLHLRERLRPYLHAQLAAGRAAGLPLMRPLLLEFPGDEAAWDVDDAFLCGRDILVAPVLRAGERTRTVYLPSGADWTHHATGTRHTGGQTVTVPAGLDSVPFFLRDDADPFAPAATPAP</sequence>